<keyword evidence="3" id="KW-1185">Reference proteome</keyword>
<dbReference type="Proteomes" id="UP001152622">
    <property type="component" value="Chromosome 15"/>
</dbReference>
<evidence type="ECO:0000313" key="2">
    <source>
        <dbReference type="EMBL" id="KAJ8341171.1"/>
    </source>
</evidence>
<organism evidence="2 3">
    <name type="scientific">Synaphobranchus kaupii</name>
    <name type="common">Kaup's arrowtooth eel</name>
    <dbReference type="NCBI Taxonomy" id="118154"/>
    <lineage>
        <taxon>Eukaryota</taxon>
        <taxon>Metazoa</taxon>
        <taxon>Chordata</taxon>
        <taxon>Craniata</taxon>
        <taxon>Vertebrata</taxon>
        <taxon>Euteleostomi</taxon>
        <taxon>Actinopterygii</taxon>
        <taxon>Neopterygii</taxon>
        <taxon>Teleostei</taxon>
        <taxon>Anguilliformes</taxon>
        <taxon>Synaphobranchidae</taxon>
        <taxon>Synaphobranchus</taxon>
    </lineage>
</organism>
<reference evidence="2" key="1">
    <citation type="journal article" date="2023" name="Science">
        <title>Genome structures resolve the early diversification of teleost fishes.</title>
        <authorList>
            <person name="Parey E."/>
            <person name="Louis A."/>
            <person name="Montfort J."/>
            <person name="Bouchez O."/>
            <person name="Roques C."/>
            <person name="Iampietro C."/>
            <person name="Lluch J."/>
            <person name="Castinel A."/>
            <person name="Donnadieu C."/>
            <person name="Desvignes T."/>
            <person name="Floi Bucao C."/>
            <person name="Jouanno E."/>
            <person name="Wen M."/>
            <person name="Mejri S."/>
            <person name="Dirks R."/>
            <person name="Jansen H."/>
            <person name="Henkel C."/>
            <person name="Chen W.J."/>
            <person name="Zahm M."/>
            <person name="Cabau C."/>
            <person name="Klopp C."/>
            <person name="Thompson A.W."/>
            <person name="Robinson-Rechavi M."/>
            <person name="Braasch I."/>
            <person name="Lecointre G."/>
            <person name="Bobe J."/>
            <person name="Postlethwait J.H."/>
            <person name="Berthelot C."/>
            <person name="Roest Crollius H."/>
            <person name="Guiguen Y."/>
        </authorList>
    </citation>
    <scope>NUCLEOTIDE SEQUENCE</scope>
    <source>
        <strain evidence="2">WJC10195</strain>
    </source>
</reference>
<gene>
    <name evidence="2" type="ORF">SKAU_G00334620</name>
</gene>
<sequence>MVSGTTCNLHLVKQTQRMGNSTRRGGGVCTSAWSYGHKHGTARLHPTPDGTSLLPVTTQTPHAPVPTRPRPPPSHADARRTSPSSRNDHVCAEPSPVDPH</sequence>
<accession>A0A9Q1ELR7</accession>
<dbReference type="EMBL" id="JAINUF010000015">
    <property type="protein sequence ID" value="KAJ8341171.1"/>
    <property type="molecule type" value="Genomic_DNA"/>
</dbReference>
<dbReference type="AlphaFoldDB" id="A0A9Q1ELR7"/>
<proteinExistence type="predicted"/>
<feature type="compositionally biased region" description="Basic and acidic residues" evidence="1">
    <location>
        <begin position="76"/>
        <end position="91"/>
    </location>
</feature>
<feature type="compositionally biased region" description="Pro residues" evidence="1">
    <location>
        <begin position="63"/>
        <end position="74"/>
    </location>
</feature>
<feature type="region of interest" description="Disordered" evidence="1">
    <location>
        <begin position="40"/>
        <end position="100"/>
    </location>
</feature>
<name>A0A9Q1ELR7_SYNKA</name>
<evidence type="ECO:0000256" key="1">
    <source>
        <dbReference type="SAM" id="MobiDB-lite"/>
    </source>
</evidence>
<comment type="caution">
    <text evidence="2">The sequence shown here is derived from an EMBL/GenBank/DDBJ whole genome shotgun (WGS) entry which is preliminary data.</text>
</comment>
<evidence type="ECO:0000313" key="3">
    <source>
        <dbReference type="Proteomes" id="UP001152622"/>
    </source>
</evidence>
<protein>
    <submittedName>
        <fullName evidence="2">Uncharacterized protein</fullName>
    </submittedName>
</protein>